<dbReference type="GO" id="GO:0005737">
    <property type="term" value="C:cytoplasm"/>
    <property type="evidence" value="ECO:0007669"/>
    <property type="project" value="TreeGrafter"/>
</dbReference>
<dbReference type="PROSITE" id="PS00622">
    <property type="entry name" value="HTH_LUXR_1"/>
    <property type="match status" value="1"/>
</dbReference>
<dbReference type="InterPro" id="IPR027417">
    <property type="entry name" value="P-loop_NTPase"/>
</dbReference>
<dbReference type="GO" id="GO:0004016">
    <property type="term" value="F:adenylate cyclase activity"/>
    <property type="evidence" value="ECO:0007669"/>
    <property type="project" value="TreeGrafter"/>
</dbReference>
<dbReference type="Pfam" id="PF13191">
    <property type="entry name" value="AAA_16"/>
    <property type="match status" value="1"/>
</dbReference>
<dbReference type="SMART" id="SM00421">
    <property type="entry name" value="HTH_LUXR"/>
    <property type="match status" value="1"/>
</dbReference>
<keyword evidence="1" id="KW-0547">Nucleotide-binding</keyword>
<dbReference type="EMBL" id="RBKT01000001">
    <property type="protein sequence ID" value="RKR91989.1"/>
    <property type="molecule type" value="Genomic_DNA"/>
</dbReference>
<feature type="domain" description="HTH luxR-type" evidence="3">
    <location>
        <begin position="890"/>
        <end position="955"/>
    </location>
</feature>
<dbReference type="Pfam" id="PF00196">
    <property type="entry name" value="GerE"/>
    <property type="match status" value="1"/>
</dbReference>
<dbReference type="CDD" id="cd06170">
    <property type="entry name" value="LuxR_C_like"/>
    <property type="match status" value="1"/>
</dbReference>
<evidence type="ECO:0000256" key="2">
    <source>
        <dbReference type="ARBA" id="ARBA00022840"/>
    </source>
</evidence>
<reference evidence="4 5" key="1">
    <citation type="submission" date="2018-10" db="EMBL/GenBank/DDBJ databases">
        <title>Sequencing the genomes of 1000 actinobacteria strains.</title>
        <authorList>
            <person name="Klenk H.-P."/>
        </authorList>
    </citation>
    <scope>NUCLEOTIDE SEQUENCE [LARGE SCALE GENOMIC DNA]</scope>
    <source>
        <strain evidence="4 5">DSM 45175</strain>
    </source>
</reference>
<dbReference type="Gene3D" id="1.25.40.10">
    <property type="entry name" value="Tetratricopeptide repeat domain"/>
    <property type="match status" value="1"/>
</dbReference>
<dbReference type="OrthoDB" id="4500249at2"/>
<dbReference type="Gene3D" id="1.10.10.10">
    <property type="entry name" value="Winged helix-like DNA-binding domain superfamily/Winged helix DNA-binding domain"/>
    <property type="match status" value="1"/>
</dbReference>
<dbReference type="GO" id="GO:0003677">
    <property type="term" value="F:DNA binding"/>
    <property type="evidence" value="ECO:0007669"/>
    <property type="project" value="InterPro"/>
</dbReference>
<keyword evidence="5" id="KW-1185">Reference proteome</keyword>
<dbReference type="Proteomes" id="UP000277671">
    <property type="component" value="Unassembled WGS sequence"/>
</dbReference>
<dbReference type="Gene3D" id="3.40.50.300">
    <property type="entry name" value="P-loop containing nucleotide triphosphate hydrolases"/>
    <property type="match status" value="1"/>
</dbReference>
<dbReference type="PRINTS" id="PR00038">
    <property type="entry name" value="HTHLUXR"/>
</dbReference>
<dbReference type="InterPro" id="IPR000792">
    <property type="entry name" value="Tscrpt_reg_LuxR_C"/>
</dbReference>
<organism evidence="4 5">
    <name type="scientific">Micromonospora pisi</name>
    <dbReference type="NCBI Taxonomy" id="589240"/>
    <lineage>
        <taxon>Bacteria</taxon>
        <taxon>Bacillati</taxon>
        <taxon>Actinomycetota</taxon>
        <taxon>Actinomycetes</taxon>
        <taxon>Micromonosporales</taxon>
        <taxon>Micromonosporaceae</taxon>
        <taxon>Micromonospora</taxon>
    </lineage>
</organism>
<evidence type="ECO:0000313" key="4">
    <source>
        <dbReference type="EMBL" id="RKR91989.1"/>
    </source>
</evidence>
<protein>
    <submittedName>
        <fullName evidence="4">Putative ATPase</fullName>
    </submittedName>
</protein>
<dbReference type="SUPFAM" id="SSF48452">
    <property type="entry name" value="TPR-like"/>
    <property type="match status" value="1"/>
</dbReference>
<accession>A0A495JV21</accession>
<evidence type="ECO:0000256" key="1">
    <source>
        <dbReference type="ARBA" id="ARBA00022741"/>
    </source>
</evidence>
<dbReference type="PROSITE" id="PS50043">
    <property type="entry name" value="HTH_LUXR_2"/>
    <property type="match status" value="1"/>
</dbReference>
<dbReference type="RefSeq" id="WP_121160058.1">
    <property type="nucleotide sequence ID" value="NZ_RBKT01000001.1"/>
</dbReference>
<dbReference type="PANTHER" id="PTHR16305:SF35">
    <property type="entry name" value="TRANSCRIPTIONAL ACTIVATOR DOMAIN"/>
    <property type="match status" value="1"/>
</dbReference>
<dbReference type="InterPro" id="IPR036388">
    <property type="entry name" value="WH-like_DNA-bd_sf"/>
</dbReference>
<dbReference type="InterPro" id="IPR041664">
    <property type="entry name" value="AAA_16"/>
</dbReference>
<gene>
    <name evidence="4" type="ORF">BDK92_6420</name>
</gene>
<dbReference type="GO" id="GO:0005524">
    <property type="term" value="F:ATP binding"/>
    <property type="evidence" value="ECO:0007669"/>
    <property type="project" value="UniProtKB-KW"/>
</dbReference>
<evidence type="ECO:0000313" key="5">
    <source>
        <dbReference type="Proteomes" id="UP000277671"/>
    </source>
</evidence>
<dbReference type="SUPFAM" id="SSF52540">
    <property type="entry name" value="P-loop containing nucleoside triphosphate hydrolases"/>
    <property type="match status" value="1"/>
</dbReference>
<dbReference type="InterPro" id="IPR016032">
    <property type="entry name" value="Sig_transdc_resp-reg_C-effctor"/>
</dbReference>
<keyword evidence="2" id="KW-0067">ATP-binding</keyword>
<sequence>MIAPKPVADARPRLLGREPEMDRMRRLLTGTGEPVFVVLTGDPGMGKSQLLAAFATAATDRPALLGRATEFERSAPLALVLDLLEDADRHPGLARPAGRLRVALTARIGPTTPDAAVSGAGPAAGLERHLLFRKIRTALETTAATTPLLLLLDDVQWADDASTALIDYLVRHPPRAAVVTVLAARTGRLPAELHRSLDTTPAQVVRMPLGPLSPADADLLLADRPAAYRRRLYRAGGGNPLYLEILNQLPGPIVHELGRTPTTGESGPAAIGPAAIGLDVLIARDLQALDGLPRRVVHAAALTGAELDVALVAAAAGTTEEEAAAALDELVRRDLLRVVNGELTFRHPLVRAAAYRMAGPAWRAAAHGRAVVYLTRQGAPLYQRAEHLQHAVRPGDLAGAELLATAAAATLETAPATAVCWLRPALRVLPDGPALAERRAELRLLLAEALIRTGRLDEAREILHSLVAGASTLRYRAVELLAVTERAVGRLAEARALLGAALVRADADRSHARAGLLVEFAATEMLQGNWDAGVERSSQALALAGDDTRSAISVTATTLLALSELYQCRFGRGFELLERARRGTDALTDVELRGDLGVVAALAWAEYLVDQHEDGLRHVERGLRLARASGRTGHEVSQLYVVRSVIHARTGDAALALADVEDGEESARHIDSPELRAFTLALKSRPLLWQRGPEAALPILAELRREQSIRSAWWRGIADQHEAEVLFFVDQTRACRDLLARRLSPDPTGLGPYAPSVYALRAQAEAACGDLTAAWEWYERAAAVAATGAPRAQLGCVTRTQAVLYAAEGRYAQAREAGMVAVEHFEATRLPIGAGLARTVVADILVRSGDWAAASDQLGRAREAFDGCGAPWLSQWVGREQRRAGARQPRDAARDQLSGREREIATLVAEGLTSPQIAAQLFLSPRTVESHLNRIFAKLGVSTRAALARLVTAESGVGR</sequence>
<dbReference type="AlphaFoldDB" id="A0A495JV21"/>
<dbReference type="GO" id="GO:0006355">
    <property type="term" value="P:regulation of DNA-templated transcription"/>
    <property type="evidence" value="ECO:0007669"/>
    <property type="project" value="InterPro"/>
</dbReference>
<comment type="caution">
    <text evidence="4">The sequence shown here is derived from an EMBL/GenBank/DDBJ whole genome shotgun (WGS) entry which is preliminary data.</text>
</comment>
<dbReference type="InterPro" id="IPR011990">
    <property type="entry name" value="TPR-like_helical_dom_sf"/>
</dbReference>
<dbReference type="PANTHER" id="PTHR16305">
    <property type="entry name" value="TESTICULAR SOLUBLE ADENYLYL CYCLASE"/>
    <property type="match status" value="1"/>
</dbReference>
<evidence type="ECO:0000259" key="3">
    <source>
        <dbReference type="PROSITE" id="PS50043"/>
    </source>
</evidence>
<dbReference type="SUPFAM" id="SSF46894">
    <property type="entry name" value="C-terminal effector domain of the bipartite response regulators"/>
    <property type="match status" value="1"/>
</dbReference>
<proteinExistence type="predicted"/>
<name>A0A495JV21_9ACTN</name>